<name>A0A0N5AMR0_9BILA</name>
<dbReference type="WBParaSite" id="SMUV_0000587601-mRNA-1">
    <property type="protein sequence ID" value="SMUV_0000587601-mRNA-1"/>
    <property type="gene ID" value="SMUV_0000587601"/>
</dbReference>
<protein>
    <submittedName>
        <fullName evidence="2">Secreted protein</fullName>
    </submittedName>
</protein>
<evidence type="ECO:0000313" key="2">
    <source>
        <dbReference type="WBParaSite" id="SMUV_0000587601-mRNA-1"/>
    </source>
</evidence>
<accession>A0A0N5AMR0</accession>
<dbReference type="Proteomes" id="UP000046393">
    <property type="component" value="Unplaced"/>
</dbReference>
<organism evidence="1 2">
    <name type="scientific">Syphacia muris</name>
    <dbReference type="NCBI Taxonomy" id="451379"/>
    <lineage>
        <taxon>Eukaryota</taxon>
        <taxon>Metazoa</taxon>
        <taxon>Ecdysozoa</taxon>
        <taxon>Nematoda</taxon>
        <taxon>Chromadorea</taxon>
        <taxon>Rhabditida</taxon>
        <taxon>Spirurina</taxon>
        <taxon>Oxyuridomorpha</taxon>
        <taxon>Oxyuroidea</taxon>
        <taxon>Oxyuridae</taxon>
        <taxon>Syphacia</taxon>
    </lineage>
</organism>
<dbReference type="AlphaFoldDB" id="A0A0N5AMR0"/>
<keyword evidence="1" id="KW-1185">Reference proteome</keyword>
<reference evidence="2" key="1">
    <citation type="submission" date="2017-02" db="UniProtKB">
        <authorList>
            <consortium name="WormBaseParasite"/>
        </authorList>
    </citation>
    <scope>IDENTIFICATION</scope>
</reference>
<evidence type="ECO:0000313" key="1">
    <source>
        <dbReference type="Proteomes" id="UP000046393"/>
    </source>
</evidence>
<sequence length="84" mass="8935">MLEAVSFECDAHMLRAIAAAAAAAVCCLFESAATGPADATDATDCDADADAEYSSCFKSFFIPLQFTSAQKTFIYAITYIPEFV</sequence>
<proteinExistence type="predicted"/>